<name>A0A952FUV6_9PROT</name>
<comment type="caution">
    <text evidence="1">The sequence shown here is derived from an EMBL/GenBank/DDBJ whole genome shotgun (WGS) entry which is preliminary data.</text>
</comment>
<dbReference type="InterPro" id="IPR029063">
    <property type="entry name" value="SAM-dependent_MTases_sf"/>
</dbReference>
<evidence type="ECO:0000313" key="2">
    <source>
        <dbReference type="Proteomes" id="UP000700706"/>
    </source>
</evidence>
<proteinExistence type="predicted"/>
<dbReference type="GO" id="GO:0008168">
    <property type="term" value="F:methyltransferase activity"/>
    <property type="evidence" value="ECO:0007669"/>
    <property type="project" value="UniProtKB-KW"/>
</dbReference>
<accession>A0A952FUV6</accession>
<sequence length="254" mass="26747">MTPFSTAWLDLREPADHAARHPTLRSTAAALVGTGGLIVDLGCGTGSTVRALQPSLAPSVRWRLVDHDAAVLREAGRRTAAETILCDLSRRNLPITGASLVTASALLDLVSEAWIERLADALKARRSPFYAALSYDGRVSFDPAHPGDEAMIAALNAHQRTDKGFGPALGPDAAGALAAALRSRGFEVRIEASPWRLGPDDAALVAALLPGLAEVATGWGGIAKTEVENWLAFRQDRAAEGHCLVGHVDLLATL</sequence>
<dbReference type="SUPFAM" id="SSF53335">
    <property type="entry name" value="S-adenosyl-L-methionine-dependent methyltransferases"/>
    <property type="match status" value="1"/>
</dbReference>
<protein>
    <submittedName>
        <fullName evidence="1">Class I SAM-dependent methyltransferase</fullName>
    </submittedName>
</protein>
<dbReference type="AlphaFoldDB" id="A0A952FUV6"/>
<evidence type="ECO:0000313" key="1">
    <source>
        <dbReference type="EMBL" id="MBW8728671.1"/>
    </source>
</evidence>
<keyword evidence="1" id="KW-0489">Methyltransferase</keyword>
<dbReference type="Gene3D" id="3.40.50.150">
    <property type="entry name" value="Vaccinia Virus protein VP39"/>
    <property type="match status" value="1"/>
</dbReference>
<dbReference type="EMBL" id="JAEKLZ010000439">
    <property type="protein sequence ID" value="MBW8728671.1"/>
    <property type="molecule type" value="Genomic_DNA"/>
</dbReference>
<organism evidence="1 2">
    <name type="scientific">Inquilinus limosus</name>
    <dbReference type="NCBI Taxonomy" id="171674"/>
    <lineage>
        <taxon>Bacteria</taxon>
        <taxon>Pseudomonadati</taxon>
        <taxon>Pseudomonadota</taxon>
        <taxon>Alphaproteobacteria</taxon>
        <taxon>Rhodospirillales</taxon>
        <taxon>Rhodospirillaceae</taxon>
        <taxon>Inquilinus</taxon>
    </lineage>
</organism>
<keyword evidence="1" id="KW-0808">Transferase</keyword>
<dbReference type="Proteomes" id="UP000700706">
    <property type="component" value="Unassembled WGS sequence"/>
</dbReference>
<dbReference type="GO" id="GO:0032259">
    <property type="term" value="P:methylation"/>
    <property type="evidence" value="ECO:0007669"/>
    <property type="project" value="UniProtKB-KW"/>
</dbReference>
<reference evidence="1" key="1">
    <citation type="submission" date="2020-06" db="EMBL/GenBank/DDBJ databases">
        <title>Stable isotope informed genome-resolved metagenomics uncovers potential trophic interactions in rhizosphere soil.</title>
        <authorList>
            <person name="Starr E.P."/>
            <person name="Shi S."/>
            <person name="Blazewicz S.J."/>
            <person name="Koch B.J."/>
            <person name="Probst A.J."/>
            <person name="Hungate B.A."/>
            <person name="Pett-Ridge J."/>
            <person name="Firestone M.K."/>
            <person name="Banfield J.F."/>
        </authorList>
    </citation>
    <scope>NUCLEOTIDE SEQUENCE</scope>
    <source>
        <strain evidence="1">YM_69_17</strain>
    </source>
</reference>
<gene>
    <name evidence="1" type="ORF">JF625_26435</name>
</gene>